<keyword evidence="1" id="KW-1133">Transmembrane helix</keyword>
<accession>A0A4V2SNT8</accession>
<dbReference type="RefSeq" id="WP_132709006.1">
    <property type="nucleotide sequence ID" value="NZ_JACIGF010000009.1"/>
</dbReference>
<gene>
    <name evidence="2" type="ORF">EV659_1098</name>
</gene>
<keyword evidence="1" id="KW-0472">Membrane</keyword>
<proteinExistence type="predicted"/>
<dbReference type="EMBL" id="SLXO01000009">
    <property type="protein sequence ID" value="TCP32516.1"/>
    <property type="molecule type" value="Genomic_DNA"/>
</dbReference>
<keyword evidence="3" id="KW-1185">Reference proteome</keyword>
<feature type="transmembrane region" description="Helical" evidence="1">
    <location>
        <begin position="12"/>
        <end position="28"/>
    </location>
</feature>
<reference evidence="2 3" key="1">
    <citation type="submission" date="2019-03" db="EMBL/GenBank/DDBJ databases">
        <title>Genomic Encyclopedia of Type Strains, Phase IV (KMG-IV): sequencing the most valuable type-strain genomes for metagenomic binning, comparative biology and taxonomic classification.</title>
        <authorList>
            <person name="Goeker M."/>
        </authorList>
    </citation>
    <scope>NUCLEOTIDE SEQUENCE [LARGE SCALE GENOMIC DNA]</scope>
    <source>
        <strain evidence="2 3">DSM 2132</strain>
    </source>
</reference>
<name>A0A4V2SNT8_RHOSA</name>
<feature type="transmembrane region" description="Helical" evidence="1">
    <location>
        <begin position="34"/>
        <end position="53"/>
    </location>
</feature>
<comment type="caution">
    <text evidence="2">The sequence shown here is derived from an EMBL/GenBank/DDBJ whole genome shotgun (WGS) entry which is preliminary data.</text>
</comment>
<evidence type="ECO:0000256" key="1">
    <source>
        <dbReference type="SAM" id="Phobius"/>
    </source>
</evidence>
<evidence type="ECO:0000313" key="3">
    <source>
        <dbReference type="Proteomes" id="UP000295399"/>
    </source>
</evidence>
<protein>
    <submittedName>
        <fullName evidence="2">Uncharacterized protein</fullName>
    </submittedName>
</protein>
<sequence length="67" mass="7669">MTWLAAALRTLRGNWVELAVIIAVTMFIPSFVPLWVFAILLSLLAVALVAQIVRQYRQTRQNRENQS</sequence>
<dbReference type="Proteomes" id="UP000295399">
    <property type="component" value="Unassembled WGS sequence"/>
</dbReference>
<dbReference type="InParanoid" id="A0A4V2SNT8"/>
<evidence type="ECO:0000313" key="2">
    <source>
        <dbReference type="EMBL" id="TCP32516.1"/>
    </source>
</evidence>
<dbReference type="AlphaFoldDB" id="A0A4V2SNT8"/>
<organism evidence="2 3">
    <name type="scientific">Rhodothalassium salexigens DSM 2132</name>
    <dbReference type="NCBI Taxonomy" id="1188247"/>
    <lineage>
        <taxon>Bacteria</taxon>
        <taxon>Pseudomonadati</taxon>
        <taxon>Pseudomonadota</taxon>
        <taxon>Alphaproteobacteria</taxon>
        <taxon>Rhodothalassiales</taxon>
        <taxon>Rhodothalassiaceae</taxon>
        <taxon>Rhodothalassium</taxon>
    </lineage>
</organism>
<keyword evidence="1" id="KW-0812">Transmembrane</keyword>